<gene>
    <name evidence="1" type="ORF">FJQ55_14220</name>
</gene>
<comment type="caution">
    <text evidence="1">The sequence shown here is derived from an EMBL/GenBank/DDBJ whole genome shotgun (WGS) entry which is preliminary data.</text>
</comment>
<dbReference type="Proteomes" id="UP000316429">
    <property type="component" value="Unassembled WGS sequence"/>
</dbReference>
<keyword evidence="2" id="KW-1185">Reference proteome</keyword>
<evidence type="ECO:0000313" key="2">
    <source>
        <dbReference type="Proteomes" id="UP000316429"/>
    </source>
</evidence>
<evidence type="ECO:0000313" key="1">
    <source>
        <dbReference type="EMBL" id="TPP11897.1"/>
    </source>
</evidence>
<dbReference type="AlphaFoldDB" id="A0A504UDS5"/>
<accession>A0A504UDS5</accession>
<proteinExistence type="predicted"/>
<dbReference type="RefSeq" id="WP_140828844.1">
    <property type="nucleotide sequence ID" value="NZ_VFYP01000001.1"/>
</dbReference>
<protein>
    <submittedName>
        <fullName evidence="1">Uncharacterized protein</fullName>
    </submittedName>
</protein>
<name>A0A504UDS5_9HYPH</name>
<reference evidence="1 2" key="1">
    <citation type="submission" date="2019-06" db="EMBL/GenBank/DDBJ databases">
        <title>Rhizobium sp. CL12 isolated from roots of soybean.</title>
        <authorList>
            <person name="Wang C."/>
        </authorList>
    </citation>
    <scope>NUCLEOTIDE SEQUENCE [LARGE SCALE GENOMIC DNA]</scope>
    <source>
        <strain evidence="1 2">CL12</strain>
    </source>
</reference>
<dbReference type="EMBL" id="VFYP01000001">
    <property type="protein sequence ID" value="TPP11897.1"/>
    <property type="molecule type" value="Genomic_DNA"/>
</dbReference>
<organism evidence="1 2">
    <name type="scientific">Rhizobium glycinendophyticum</name>
    <dbReference type="NCBI Taxonomy" id="2589807"/>
    <lineage>
        <taxon>Bacteria</taxon>
        <taxon>Pseudomonadati</taxon>
        <taxon>Pseudomonadota</taxon>
        <taxon>Alphaproteobacteria</taxon>
        <taxon>Hyphomicrobiales</taxon>
        <taxon>Rhizobiaceae</taxon>
        <taxon>Rhizobium/Agrobacterium group</taxon>
        <taxon>Rhizobium</taxon>
    </lineage>
</organism>
<sequence length="239" mass="27050">MLKDALVAIEVTAKTMVASYCDFTQSLGLSRCRESWIWETVKEYQVLLGLLVSAASVVALIWAENRANRRHYELVRKQDNSTKLIVQRALTPAYEELCEIDDWAAIRIPQIIKDLTQDVDAFDYIVRGTIEAVSRQQFRDAEKLLDGKAAAELRKLRSAANEARDEISDIYNSARKGEKMSADFQQRMNIVTREMATSRIEVIAGLERLAKAEKVQLIRPANKFKQSHDVALETTGETG</sequence>